<evidence type="ECO:0000313" key="2">
    <source>
        <dbReference type="EMBL" id="MBD2536196.1"/>
    </source>
</evidence>
<name>A0ABR8E3N7_9NOSO</name>
<feature type="compositionally biased region" description="Low complexity" evidence="1">
    <location>
        <begin position="71"/>
        <end position="87"/>
    </location>
</feature>
<dbReference type="Proteomes" id="UP000623440">
    <property type="component" value="Unassembled WGS sequence"/>
</dbReference>
<sequence length="146" mass="16423">MNFYFLTVTKICSQNLKTKAAEGLQGLAPPRLTKQGYYGGINEWIPMPLLKNFSGYDRDTKNFIDSAPSNKQTSQAETKKSSTSTTQAQQMLALLEKTKANSIDEFIQNELKLDGVPPELIRKGIERLLQSSHLKYKFDGCNTNQN</sequence>
<evidence type="ECO:0000313" key="3">
    <source>
        <dbReference type="Proteomes" id="UP000623440"/>
    </source>
</evidence>
<gene>
    <name evidence="2" type="ORF">H6G97_45620</name>
</gene>
<keyword evidence="3" id="KW-1185">Reference proteome</keyword>
<proteinExistence type="predicted"/>
<feature type="region of interest" description="Disordered" evidence="1">
    <location>
        <begin position="61"/>
        <end position="87"/>
    </location>
</feature>
<protein>
    <submittedName>
        <fullName evidence="2">Uncharacterized protein</fullName>
    </submittedName>
</protein>
<organism evidence="2 3">
    <name type="scientific">Nostoc flagelliforme FACHB-838</name>
    <dbReference type="NCBI Taxonomy" id="2692904"/>
    <lineage>
        <taxon>Bacteria</taxon>
        <taxon>Bacillati</taxon>
        <taxon>Cyanobacteriota</taxon>
        <taxon>Cyanophyceae</taxon>
        <taxon>Nostocales</taxon>
        <taxon>Nostocaceae</taxon>
        <taxon>Nostoc</taxon>
    </lineage>
</organism>
<accession>A0ABR8E3N7</accession>
<dbReference type="EMBL" id="JACJSI010000408">
    <property type="protein sequence ID" value="MBD2536196.1"/>
    <property type="molecule type" value="Genomic_DNA"/>
</dbReference>
<comment type="caution">
    <text evidence="2">The sequence shown here is derived from an EMBL/GenBank/DDBJ whole genome shotgun (WGS) entry which is preliminary data.</text>
</comment>
<reference evidence="2 3" key="1">
    <citation type="journal article" date="2020" name="ISME J.">
        <title>Comparative genomics reveals insights into cyanobacterial evolution and habitat adaptation.</title>
        <authorList>
            <person name="Chen M.Y."/>
            <person name="Teng W.K."/>
            <person name="Zhao L."/>
            <person name="Hu C.X."/>
            <person name="Zhou Y.K."/>
            <person name="Han B.P."/>
            <person name="Song L.R."/>
            <person name="Shu W.S."/>
        </authorList>
    </citation>
    <scope>NUCLEOTIDE SEQUENCE [LARGE SCALE GENOMIC DNA]</scope>
    <source>
        <strain evidence="2 3">FACHB-838</strain>
    </source>
</reference>
<evidence type="ECO:0000256" key="1">
    <source>
        <dbReference type="SAM" id="MobiDB-lite"/>
    </source>
</evidence>